<comment type="caution">
    <text evidence="9">The sequence shown here is derived from an EMBL/GenBank/DDBJ whole genome shotgun (WGS) entry which is preliminary data.</text>
</comment>
<dbReference type="Pfam" id="PF09261">
    <property type="entry name" value="Alpha-mann_mid"/>
    <property type="match status" value="1"/>
</dbReference>
<dbReference type="SUPFAM" id="SSF74650">
    <property type="entry name" value="Galactose mutarotase-like"/>
    <property type="match status" value="1"/>
</dbReference>
<dbReference type="InterPro" id="IPR050843">
    <property type="entry name" value="Glycosyl_Hydrlase_38"/>
</dbReference>
<dbReference type="GO" id="GO:0006013">
    <property type="term" value="P:mannose metabolic process"/>
    <property type="evidence" value="ECO:0007669"/>
    <property type="project" value="InterPro"/>
</dbReference>
<dbReference type="Pfam" id="PF07748">
    <property type="entry name" value="Glyco_hydro_38C"/>
    <property type="match status" value="1"/>
</dbReference>
<evidence type="ECO:0000313" key="10">
    <source>
        <dbReference type="Proteomes" id="UP000230066"/>
    </source>
</evidence>
<dbReference type="SMART" id="SM00872">
    <property type="entry name" value="Alpha-mann_mid"/>
    <property type="match status" value="1"/>
</dbReference>
<dbReference type="InterPro" id="IPR015341">
    <property type="entry name" value="Glyco_hydro_38_cen"/>
</dbReference>
<keyword evidence="4 7" id="KW-0862">Zinc</keyword>
<sequence>MRSLWTFLGIFTLLLPVVCKKRAHKCPSPICQPGLPGAINVHILPHSHLDVGRTSTVDAYYTNFVEKILHSVTEQLSKHGNYRFTFAEMAFFHRWWTESDPKTRARVRSLIDRGMLEFAMGGWVTADEATVYYADAIDQLTLGRNFILREFGPCALPRVAWQLNTFGHARDHCGLFIPAGYDAVVFDRIDYKEKQRRFRGKSLQLMWNTAYGPAENDYSASLFTHILSSSYCDEISNNAHRMIARIQDRMEGYQVNHIAFLMGCDFSYTNATEEFQKLDRLIRTIQGREIDGVPVNIFYSTPYCYTQAVNRALCSTETILPKRSGDFMPYRMQGLAYWTGFYTSRPTIKSMIRQMSLLLHAAEQVSVFATVLPTNEVAIEKLRQEVAILQHHNAITGTHRAAVAKDYLRRVYKSSGPSEVLLSETVRLITSGMIHNTDRFESCRLRNISICLPSTKSYAFILTVYNPLGWAMPSHWVHIPVRLEWPYDSFRIQLLDWKGSVSYPYQLIPVSMRTRRIPERLLAVEQTVSEENFATHTLLFSPTLGLKQFPQLGIQSFLIEKIRTDRQNTNRPIDIADSERNSNWIFSLKADVKYSKRVHLEAKHRNGLGTISVGIELLQYVRNFWHHSVEGVHIFKAMEQASVIGWPKTQHTTGPLMEQISAVFADWASLDLRLYKDDRVEVEWTVGPIPVGGRVHNRNVIIRYTLESSTAQLAPYTPGEFFTDSAGRRLIRRVRGKRPDWNVTQPYMENDRISSNYYPVTNRIVVKGPGRDSNSSIPQMAFAVYPDRAEGASSLTDGQVELMLHRRLLSEDFLGMGEPLDEMGEDGRGLIVRGKHVIRLAEWKVLSAEDRYMAESVTRPPVELFAPSESFNVKDTTLTTWSGLTRQLPAEIHLVSLMRWPLSFKGKREKVNNILLRLDYNPIREERNPHLYELMIHDLFRYMCISQAKEVSLSGDQSISEMLGHRMKWPGETVHSAMTNHVRKNRTGLVLLLQPGKIQTYILTFERFKRTCF</sequence>
<organism evidence="9 10">
    <name type="scientific">Fasciola hepatica</name>
    <name type="common">Liver fluke</name>
    <dbReference type="NCBI Taxonomy" id="6192"/>
    <lineage>
        <taxon>Eukaryota</taxon>
        <taxon>Metazoa</taxon>
        <taxon>Spiralia</taxon>
        <taxon>Lophotrochozoa</taxon>
        <taxon>Platyhelminthes</taxon>
        <taxon>Trematoda</taxon>
        <taxon>Digenea</taxon>
        <taxon>Plagiorchiida</taxon>
        <taxon>Echinostomata</taxon>
        <taxon>Echinostomatoidea</taxon>
        <taxon>Fasciolidae</taxon>
        <taxon>Fasciola</taxon>
    </lineage>
</organism>
<comment type="similarity">
    <text evidence="1 7">Belongs to the glycosyl hydrolase 38 family.</text>
</comment>
<protein>
    <recommendedName>
        <fullName evidence="7">Alpha-mannosidase</fullName>
        <ecNumber evidence="7">3.2.1.-</ecNumber>
    </recommendedName>
</protein>
<evidence type="ECO:0000256" key="3">
    <source>
        <dbReference type="ARBA" id="ARBA00022801"/>
    </source>
</evidence>
<reference evidence="9" key="1">
    <citation type="submission" date="2019-03" db="EMBL/GenBank/DDBJ databases">
        <title>Improved annotation for the trematode Fasciola hepatica.</title>
        <authorList>
            <person name="Choi Y.-J."/>
            <person name="Martin J."/>
            <person name="Mitreva M."/>
        </authorList>
    </citation>
    <scope>NUCLEOTIDE SEQUENCE [LARGE SCALE GENOMIC DNA]</scope>
</reference>
<dbReference type="Gene3D" id="1.20.1270.50">
    <property type="entry name" value="Glycoside hydrolase family 38, central domain"/>
    <property type="match status" value="2"/>
</dbReference>
<dbReference type="GO" id="GO:0046872">
    <property type="term" value="F:metal ion binding"/>
    <property type="evidence" value="ECO:0007669"/>
    <property type="project" value="UniProtKB-KW"/>
</dbReference>
<dbReference type="PANTHER" id="PTHR11607">
    <property type="entry name" value="ALPHA-MANNOSIDASE"/>
    <property type="match status" value="1"/>
</dbReference>
<dbReference type="Gene3D" id="2.70.98.30">
    <property type="entry name" value="Golgi alpha-mannosidase II, domain 4"/>
    <property type="match status" value="1"/>
</dbReference>
<keyword evidence="10" id="KW-1185">Reference proteome</keyword>
<dbReference type="InterPro" id="IPR011682">
    <property type="entry name" value="Glyco_hydro_38_C"/>
</dbReference>
<evidence type="ECO:0000256" key="2">
    <source>
        <dbReference type="ARBA" id="ARBA00022723"/>
    </source>
</evidence>
<dbReference type="GO" id="GO:0030246">
    <property type="term" value="F:carbohydrate binding"/>
    <property type="evidence" value="ECO:0007669"/>
    <property type="project" value="InterPro"/>
</dbReference>
<keyword evidence="2 7" id="KW-0479">Metal-binding</keyword>
<dbReference type="InterPro" id="IPR000602">
    <property type="entry name" value="Glyco_hydro_38_N"/>
</dbReference>
<dbReference type="SUPFAM" id="SSF88713">
    <property type="entry name" value="Glycoside hydrolase/deacetylase"/>
    <property type="match status" value="1"/>
</dbReference>
<name>A0A4E0RFQ6_FASHE</name>
<dbReference type="EMBL" id="JXXN02001314">
    <property type="protein sequence ID" value="THD25044.1"/>
    <property type="molecule type" value="Genomic_DNA"/>
</dbReference>
<dbReference type="Proteomes" id="UP000230066">
    <property type="component" value="Unassembled WGS sequence"/>
</dbReference>
<dbReference type="PANTHER" id="PTHR11607:SF3">
    <property type="entry name" value="LYSOSOMAL ALPHA-MANNOSIDASE"/>
    <property type="match status" value="1"/>
</dbReference>
<feature type="chain" id="PRO_5019882482" description="Alpha-mannosidase" evidence="7">
    <location>
        <begin position="20"/>
        <end position="1013"/>
    </location>
</feature>
<evidence type="ECO:0000256" key="5">
    <source>
        <dbReference type="ARBA" id="ARBA00023157"/>
    </source>
</evidence>
<dbReference type="AlphaFoldDB" id="A0A4E0RFQ6"/>
<feature type="signal peptide" evidence="7">
    <location>
        <begin position="1"/>
        <end position="19"/>
    </location>
</feature>
<evidence type="ECO:0000259" key="8">
    <source>
        <dbReference type="SMART" id="SM00872"/>
    </source>
</evidence>
<dbReference type="Gene3D" id="2.60.40.1180">
    <property type="entry name" value="Golgi alpha-mannosidase II"/>
    <property type="match status" value="1"/>
</dbReference>
<evidence type="ECO:0000256" key="7">
    <source>
        <dbReference type="RuleBase" id="RU361199"/>
    </source>
</evidence>
<evidence type="ECO:0000256" key="4">
    <source>
        <dbReference type="ARBA" id="ARBA00022833"/>
    </source>
</evidence>
<dbReference type="GO" id="GO:0004559">
    <property type="term" value="F:alpha-mannosidase activity"/>
    <property type="evidence" value="ECO:0007669"/>
    <property type="project" value="InterPro"/>
</dbReference>
<proteinExistence type="inferred from homology"/>
<dbReference type="InterPro" id="IPR011013">
    <property type="entry name" value="Gal_mutarotase_sf_dom"/>
</dbReference>
<dbReference type="SUPFAM" id="SSF88688">
    <property type="entry name" value="Families 57/38 glycoside transferase middle domain"/>
    <property type="match status" value="1"/>
</dbReference>
<evidence type="ECO:0000256" key="1">
    <source>
        <dbReference type="ARBA" id="ARBA00009792"/>
    </source>
</evidence>
<dbReference type="InterPro" id="IPR037094">
    <property type="entry name" value="Glyco_hydro_38_cen_sf"/>
</dbReference>
<dbReference type="InterPro" id="IPR013780">
    <property type="entry name" value="Glyco_hydro_b"/>
</dbReference>
<keyword evidence="5" id="KW-1015">Disulfide bond</keyword>
<evidence type="ECO:0000313" key="9">
    <source>
        <dbReference type="EMBL" id="THD25044.1"/>
    </source>
</evidence>
<dbReference type="EC" id="3.2.1.-" evidence="7"/>
<keyword evidence="7" id="KW-0732">Signal</keyword>
<dbReference type="Gene3D" id="2.60.40.1360">
    <property type="match status" value="1"/>
</dbReference>
<comment type="cofactor">
    <cofactor evidence="7">
        <name>Zn(2+)</name>
        <dbReference type="ChEBI" id="CHEBI:29105"/>
    </cofactor>
    <text evidence="7">Binds 1 zinc ion per subunit.</text>
</comment>
<keyword evidence="6 7" id="KW-0326">Glycosidase</keyword>
<dbReference type="InterPro" id="IPR027291">
    <property type="entry name" value="Glyco_hydro_38_N_sf"/>
</dbReference>
<accession>A0A4E0RFQ6</accession>
<gene>
    <name evidence="9" type="ORF">D915_003854</name>
</gene>
<dbReference type="InterPro" id="IPR028995">
    <property type="entry name" value="Glyco_hydro_57/38_cen_sf"/>
</dbReference>
<dbReference type="Pfam" id="PF01074">
    <property type="entry name" value="Glyco_hydro_38N"/>
    <property type="match status" value="1"/>
</dbReference>
<dbReference type="Gene3D" id="3.20.110.10">
    <property type="entry name" value="Glycoside hydrolase 38, N terminal domain"/>
    <property type="match status" value="1"/>
</dbReference>
<keyword evidence="3 7" id="KW-0378">Hydrolase</keyword>
<dbReference type="FunFam" id="1.20.1270.50:FF:000002">
    <property type="entry name" value="Alpha-mannosidase"/>
    <property type="match status" value="1"/>
</dbReference>
<dbReference type="InterPro" id="IPR011330">
    <property type="entry name" value="Glyco_hydro/deAcase_b/a-brl"/>
</dbReference>
<feature type="domain" description="Glycoside hydrolase family 38 central" evidence="8">
    <location>
        <begin position="336"/>
        <end position="411"/>
    </location>
</feature>
<dbReference type="GO" id="GO:0005764">
    <property type="term" value="C:lysosome"/>
    <property type="evidence" value="ECO:0007669"/>
    <property type="project" value="TreeGrafter"/>
</dbReference>
<evidence type="ECO:0000256" key="6">
    <source>
        <dbReference type="ARBA" id="ARBA00023295"/>
    </source>
</evidence>